<sequence length="161" mass="18244">MNWQEICDNPIFHDLPFKVETNQWGKIEMSPATNEHGFYQALLIEWFIKLSRGGRPISECSVQTENGVKVADVAWGTREFFKRNKLGNPYLESPEIMIEILSPSNSRKEMMGKKELYFTAGAKEVWLCAEDGGMVFFSPEGELAGSRIVEGFPGKVEIDFA</sequence>
<keyword evidence="3" id="KW-0540">Nuclease</keyword>
<dbReference type="AlphaFoldDB" id="A0A450TWK4"/>
<evidence type="ECO:0000313" key="2">
    <source>
        <dbReference type="EMBL" id="VFJ73195.1"/>
    </source>
</evidence>
<dbReference type="EMBL" id="CAADFL010000089">
    <property type="protein sequence ID" value="VFK08980.1"/>
    <property type="molecule type" value="Genomic_DNA"/>
</dbReference>
<feature type="domain" description="Putative restriction endonuclease" evidence="1">
    <location>
        <begin position="25"/>
        <end position="135"/>
    </location>
</feature>
<accession>A0A450TWK4</accession>
<dbReference type="Pfam" id="PF05685">
    <property type="entry name" value="Uma2"/>
    <property type="match status" value="1"/>
</dbReference>
<dbReference type="InterPro" id="IPR012296">
    <property type="entry name" value="Nuclease_put_TT1808"/>
</dbReference>
<dbReference type="EMBL" id="CAADFA010000708">
    <property type="protein sequence ID" value="VFJ73195.1"/>
    <property type="molecule type" value="Genomic_DNA"/>
</dbReference>
<gene>
    <name evidence="3" type="ORF">BECKFM1743A_GA0114220_107071</name>
    <name evidence="4" type="ORF">BECKFM1743B_GA0114221_1008911</name>
    <name evidence="2" type="ORF">BECKFM1743C_GA0114222_107083</name>
</gene>
<name>A0A450TWK4_9GAMM</name>
<evidence type="ECO:0000259" key="1">
    <source>
        <dbReference type="Pfam" id="PF05685"/>
    </source>
</evidence>
<dbReference type="Gene3D" id="3.90.1570.10">
    <property type="entry name" value="tt1808, chain A"/>
    <property type="match status" value="1"/>
</dbReference>
<protein>
    <submittedName>
        <fullName evidence="3">Restriction endonuclease</fullName>
    </submittedName>
</protein>
<dbReference type="CDD" id="cd06260">
    <property type="entry name" value="DUF820-like"/>
    <property type="match status" value="1"/>
</dbReference>
<proteinExistence type="predicted"/>
<organism evidence="3">
    <name type="scientific">Candidatus Kentrum sp. FM</name>
    <dbReference type="NCBI Taxonomy" id="2126340"/>
    <lineage>
        <taxon>Bacteria</taxon>
        <taxon>Pseudomonadati</taxon>
        <taxon>Pseudomonadota</taxon>
        <taxon>Gammaproteobacteria</taxon>
        <taxon>Candidatus Kentrum</taxon>
    </lineage>
</organism>
<keyword evidence="3" id="KW-0255">Endonuclease</keyword>
<reference evidence="3" key="1">
    <citation type="submission" date="2019-02" db="EMBL/GenBank/DDBJ databases">
        <authorList>
            <person name="Gruber-Vodicka R. H."/>
            <person name="Seah K. B. B."/>
        </authorList>
    </citation>
    <scope>NUCLEOTIDE SEQUENCE</scope>
    <source>
        <strain evidence="3">BECK_BZ163</strain>
        <strain evidence="4">BECK_BZ164</strain>
        <strain evidence="2">BECK_BZ165</strain>
    </source>
</reference>
<dbReference type="SUPFAM" id="SSF52980">
    <property type="entry name" value="Restriction endonuclease-like"/>
    <property type="match status" value="1"/>
</dbReference>
<evidence type="ECO:0000313" key="4">
    <source>
        <dbReference type="EMBL" id="VFK08980.1"/>
    </source>
</evidence>
<dbReference type="GO" id="GO:0004519">
    <property type="term" value="F:endonuclease activity"/>
    <property type="evidence" value="ECO:0007669"/>
    <property type="project" value="UniProtKB-KW"/>
</dbReference>
<keyword evidence="3" id="KW-0378">Hydrolase</keyword>
<dbReference type="PANTHER" id="PTHR34107">
    <property type="entry name" value="SLL0198 PROTEIN-RELATED"/>
    <property type="match status" value="1"/>
</dbReference>
<dbReference type="EMBL" id="CAADEZ010000707">
    <property type="protein sequence ID" value="VFJ73293.1"/>
    <property type="molecule type" value="Genomic_DNA"/>
</dbReference>
<dbReference type="InterPro" id="IPR008538">
    <property type="entry name" value="Uma2"/>
</dbReference>
<dbReference type="InterPro" id="IPR011335">
    <property type="entry name" value="Restrct_endonuc-II-like"/>
</dbReference>
<evidence type="ECO:0000313" key="3">
    <source>
        <dbReference type="EMBL" id="VFJ73293.1"/>
    </source>
</evidence>
<dbReference type="PANTHER" id="PTHR34107:SF4">
    <property type="entry name" value="SLL1222 PROTEIN"/>
    <property type="match status" value="1"/>
</dbReference>